<sequence length="37" mass="4213">MAWDWFWLVGTTAGSLPTSAASHVRRRTASDWCEVIF</sequence>
<evidence type="ECO:0000313" key="2">
    <source>
        <dbReference type="Proteomes" id="UP001189122"/>
    </source>
</evidence>
<dbReference type="EMBL" id="CACRZD030000015">
    <property type="protein sequence ID" value="CAA6671957.1"/>
    <property type="molecule type" value="Genomic_DNA"/>
</dbReference>
<protein>
    <submittedName>
        <fullName evidence="1">Uncharacterized protein</fullName>
    </submittedName>
</protein>
<keyword evidence="2" id="KW-1185">Reference proteome</keyword>
<dbReference type="AlphaFoldDB" id="A0A7I8JP32"/>
<name>A0A7I8JP32_SPIIN</name>
<accession>A0A7I8JP32</accession>
<organism evidence="1">
    <name type="scientific">Spirodela intermedia</name>
    <name type="common">Intermediate duckweed</name>
    <dbReference type="NCBI Taxonomy" id="51605"/>
    <lineage>
        <taxon>Eukaryota</taxon>
        <taxon>Viridiplantae</taxon>
        <taxon>Streptophyta</taxon>
        <taxon>Embryophyta</taxon>
        <taxon>Tracheophyta</taxon>
        <taxon>Spermatophyta</taxon>
        <taxon>Magnoliopsida</taxon>
        <taxon>Liliopsida</taxon>
        <taxon>Araceae</taxon>
        <taxon>Lemnoideae</taxon>
        <taxon>Spirodela</taxon>
    </lineage>
</organism>
<dbReference type="EMBL" id="LR743602">
    <property type="protein sequence ID" value="CAA2632782.1"/>
    <property type="molecule type" value="Genomic_DNA"/>
</dbReference>
<dbReference type="Proteomes" id="UP001189122">
    <property type="component" value="Unassembled WGS sequence"/>
</dbReference>
<proteinExistence type="predicted"/>
<gene>
    <name evidence="1" type="ORF">SI7747_15018365</name>
</gene>
<evidence type="ECO:0000313" key="1">
    <source>
        <dbReference type="EMBL" id="CAA2632782.1"/>
    </source>
</evidence>
<reference evidence="1 2" key="1">
    <citation type="submission" date="2019-12" db="EMBL/GenBank/DDBJ databases">
        <authorList>
            <person name="Scholz U."/>
            <person name="Mascher M."/>
            <person name="Fiebig A."/>
        </authorList>
    </citation>
    <scope>NUCLEOTIDE SEQUENCE</scope>
</reference>